<keyword evidence="1" id="KW-1133">Transmembrane helix</keyword>
<dbReference type="AlphaFoldDB" id="A0A0W8E2M6"/>
<gene>
    <name evidence="3" type="ORF">ASZ90_019688</name>
</gene>
<name>A0A0W8E2M6_9ZZZZ</name>
<reference evidence="3" key="1">
    <citation type="journal article" date="2015" name="Proc. Natl. Acad. Sci. U.S.A.">
        <title>Networks of energetic and metabolic interactions define dynamics in microbial communities.</title>
        <authorList>
            <person name="Embree M."/>
            <person name="Liu J.K."/>
            <person name="Al-Bassam M.M."/>
            <person name="Zengler K."/>
        </authorList>
    </citation>
    <scope>NUCLEOTIDE SEQUENCE</scope>
</reference>
<protein>
    <recommendedName>
        <fullName evidence="2">Transcription factor zinc-finger domain-containing protein</fullName>
    </recommendedName>
</protein>
<keyword evidence="1" id="KW-0472">Membrane</keyword>
<dbReference type="InterPro" id="IPR027392">
    <property type="entry name" value="TF_Znf"/>
</dbReference>
<organism evidence="3">
    <name type="scientific">hydrocarbon metagenome</name>
    <dbReference type="NCBI Taxonomy" id="938273"/>
    <lineage>
        <taxon>unclassified sequences</taxon>
        <taxon>metagenomes</taxon>
        <taxon>ecological metagenomes</taxon>
    </lineage>
</organism>
<feature type="domain" description="Transcription factor zinc-finger" evidence="2">
    <location>
        <begin position="3"/>
        <end position="37"/>
    </location>
</feature>
<evidence type="ECO:0000259" key="2">
    <source>
        <dbReference type="Pfam" id="PF13453"/>
    </source>
</evidence>
<accession>A0A0W8E2M6</accession>
<comment type="caution">
    <text evidence="3">The sequence shown here is derived from an EMBL/GenBank/DDBJ whole genome shotgun (WGS) entry which is preliminary data.</text>
</comment>
<feature type="transmembrane region" description="Helical" evidence="1">
    <location>
        <begin position="151"/>
        <end position="172"/>
    </location>
</feature>
<keyword evidence="1" id="KW-0812">Transmembrane</keyword>
<proteinExistence type="predicted"/>
<evidence type="ECO:0000256" key="1">
    <source>
        <dbReference type="SAM" id="Phobius"/>
    </source>
</evidence>
<dbReference type="Pfam" id="PF13453">
    <property type="entry name" value="Zn_ribbon_TFIIB"/>
    <property type="match status" value="1"/>
</dbReference>
<dbReference type="EMBL" id="LNQE01001901">
    <property type="protein sequence ID" value="KUG02912.1"/>
    <property type="molecule type" value="Genomic_DNA"/>
</dbReference>
<sequence>MECPDCKDYQLEKILSKQGLEVDYCRNCLGVWLDRGEVYLLAIRPEIASKRLKESEKVLKHKISPKTNTAMTPINYPEGIEIYICDSGGIWIDGKQINKFKRSEDNTMLDLAFIGAHDDKNPELSKCVACSSSIVGCETSGQLPKQWIKKVGILIFLSIGILWVCLFSRLSFWNL</sequence>
<evidence type="ECO:0000313" key="3">
    <source>
        <dbReference type="EMBL" id="KUG02912.1"/>
    </source>
</evidence>